<keyword evidence="3 6" id="KW-1133">Transmembrane helix</keyword>
<dbReference type="STRING" id="1399968.CI15_29070"/>
<feature type="domain" description="O-antigen ligase-related" evidence="7">
    <location>
        <begin position="171"/>
        <end position="326"/>
    </location>
</feature>
<feature type="transmembrane region" description="Helical" evidence="6">
    <location>
        <begin position="140"/>
        <end position="161"/>
    </location>
</feature>
<protein>
    <submittedName>
        <fullName evidence="8">Polymerase</fullName>
    </submittedName>
</protein>
<dbReference type="GO" id="GO:0016020">
    <property type="term" value="C:membrane"/>
    <property type="evidence" value="ECO:0007669"/>
    <property type="project" value="UniProtKB-SubCell"/>
</dbReference>
<evidence type="ECO:0000259" key="7">
    <source>
        <dbReference type="Pfam" id="PF04932"/>
    </source>
</evidence>
<evidence type="ECO:0000256" key="1">
    <source>
        <dbReference type="ARBA" id="ARBA00004141"/>
    </source>
</evidence>
<evidence type="ECO:0000256" key="3">
    <source>
        <dbReference type="ARBA" id="ARBA00022989"/>
    </source>
</evidence>
<organism evidence="8 9">
    <name type="scientific">Paraburkholderia monticola</name>
    <dbReference type="NCBI Taxonomy" id="1399968"/>
    <lineage>
        <taxon>Bacteria</taxon>
        <taxon>Pseudomonadati</taxon>
        <taxon>Pseudomonadota</taxon>
        <taxon>Betaproteobacteria</taxon>
        <taxon>Burkholderiales</taxon>
        <taxon>Burkholderiaceae</taxon>
        <taxon>Paraburkholderia</taxon>
    </lineage>
</organism>
<dbReference type="PANTHER" id="PTHR37422:SF13">
    <property type="entry name" value="LIPOPOLYSACCHARIDE BIOSYNTHESIS PROTEIN PA4999-RELATED"/>
    <property type="match status" value="1"/>
</dbReference>
<comment type="subcellular location">
    <subcellularLocation>
        <location evidence="1">Membrane</location>
        <topology evidence="1">Multi-pass membrane protein</topology>
    </subcellularLocation>
</comment>
<feature type="transmembrane region" description="Helical" evidence="6">
    <location>
        <begin position="75"/>
        <end position="92"/>
    </location>
</feature>
<evidence type="ECO:0000256" key="2">
    <source>
        <dbReference type="ARBA" id="ARBA00022692"/>
    </source>
</evidence>
<evidence type="ECO:0000313" key="8">
    <source>
        <dbReference type="EMBL" id="KXU83160.1"/>
    </source>
</evidence>
<proteinExistence type="predicted"/>
<dbReference type="PANTHER" id="PTHR37422">
    <property type="entry name" value="TEICHURONIC ACID BIOSYNTHESIS PROTEIN TUAE"/>
    <property type="match status" value="1"/>
</dbReference>
<accession>A0A149PDQ5</accession>
<feature type="region of interest" description="Disordered" evidence="5">
    <location>
        <begin position="407"/>
        <end position="443"/>
    </location>
</feature>
<comment type="caution">
    <text evidence="8">The sequence shown here is derived from an EMBL/GenBank/DDBJ whole genome shotgun (WGS) entry which is preliminary data.</text>
</comment>
<evidence type="ECO:0000256" key="5">
    <source>
        <dbReference type="SAM" id="MobiDB-lite"/>
    </source>
</evidence>
<dbReference type="Pfam" id="PF04932">
    <property type="entry name" value="Wzy_C"/>
    <property type="match status" value="1"/>
</dbReference>
<feature type="transmembrane region" description="Helical" evidence="6">
    <location>
        <begin position="168"/>
        <end position="199"/>
    </location>
</feature>
<dbReference type="AlphaFoldDB" id="A0A149PDQ5"/>
<feature type="compositionally biased region" description="Polar residues" evidence="5">
    <location>
        <begin position="418"/>
        <end position="443"/>
    </location>
</feature>
<feature type="transmembrane region" description="Helical" evidence="6">
    <location>
        <begin position="205"/>
        <end position="224"/>
    </location>
</feature>
<feature type="transmembrane region" description="Helical" evidence="6">
    <location>
        <begin position="310"/>
        <end position="330"/>
    </location>
</feature>
<feature type="transmembrane region" description="Helical" evidence="6">
    <location>
        <begin position="99"/>
        <end position="120"/>
    </location>
</feature>
<dbReference type="InterPro" id="IPR007016">
    <property type="entry name" value="O-antigen_ligase-rel_domated"/>
</dbReference>
<feature type="transmembrane region" description="Helical" evidence="6">
    <location>
        <begin position="6"/>
        <end position="29"/>
    </location>
</feature>
<dbReference type="InterPro" id="IPR051533">
    <property type="entry name" value="WaaL-like"/>
</dbReference>
<reference evidence="8 9" key="1">
    <citation type="journal article" date="2015" name="Int. J. Syst. Evol. Microbiol.">
        <title>Burkholderia monticola sp. nov., isolated from mountain soil.</title>
        <authorList>
            <person name="Baek I."/>
            <person name="Seo B."/>
            <person name="Lee I."/>
            <person name="Yi H."/>
            <person name="Chun J."/>
        </authorList>
    </citation>
    <scope>NUCLEOTIDE SEQUENCE [LARGE SCALE GENOMIC DNA]</scope>
    <source>
        <strain evidence="8 9">JC2948</strain>
    </source>
</reference>
<evidence type="ECO:0000256" key="6">
    <source>
        <dbReference type="SAM" id="Phobius"/>
    </source>
</evidence>
<gene>
    <name evidence="8" type="ORF">CI15_29070</name>
</gene>
<dbReference type="OrthoDB" id="115889at2"/>
<name>A0A149PDQ5_9BURK</name>
<keyword evidence="2 6" id="KW-0812">Transmembrane</keyword>
<feature type="transmembrane region" description="Helical" evidence="6">
    <location>
        <begin position="381"/>
        <end position="402"/>
    </location>
</feature>
<dbReference type="RefSeq" id="WP_062135063.1">
    <property type="nucleotide sequence ID" value="NZ_LRBG01000038.1"/>
</dbReference>
<sequence>MAYISLLALFLTVTNFVPISAIGFVPMLLCAWRFYGRSYPAFVTPLLAFTVLAIVSTLLYDPQSFLDFDFYRRDGNFFISYTPIFAGFVYAHRWDLNKILRALFIFAVLINLPMYAYYIAENGLFSIFAHPADSFGSFFIARNAAGGFLAMLFCLGIACYLQKRSKLLIALLVCNALMLFSTYSRGSLLGAAAVLPYLYFGRKRWMLGTLIAMLLLASVAIALYHTEPSVDYMGYTFTITANNAKVANLNIRYEWLWPRALRYFEQSPIVGLGFGSFDDHIGSLASYFNLFAVPSNIVIEHSDSHAHNSYLNILAELGVVGLTLIIAFYWKLVDWSKQGAAYSALVDGGRQFAAFRFVEISSVCLLVMSATEHRLVSPSNVLILTLVISLLLAARPLAVSAFRPGPRGARKAGIVGTRASQPASGPSSRPVSQRPTQGVTSAR</sequence>
<evidence type="ECO:0000256" key="4">
    <source>
        <dbReference type="ARBA" id="ARBA00023136"/>
    </source>
</evidence>
<keyword evidence="9" id="KW-1185">Reference proteome</keyword>
<evidence type="ECO:0000313" key="9">
    <source>
        <dbReference type="Proteomes" id="UP000075613"/>
    </source>
</evidence>
<keyword evidence="4 6" id="KW-0472">Membrane</keyword>
<dbReference type="Proteomes" id="UP000075613">
    <property type="component" value="Unassembled WGS sequence"/>
</dbReference>
<dbReference type="EMBL" id="LRBG01000038">
    <property type="protein sequence ID" value="KXU83160.1"/>
    <property type="molecule type" value="Genomic_DNA"/>
</dbReference>
<feature type="transmembrane region" description="Helical" evidence="6">
    <location>
        <begin position="41"/>
        <end position="60"/>
    </location>
</feature>